<dbReference type="EMBL" id="HACA01001134">
    <property type="protein sequence ID" value="CDW18495.1"/>
    <property type="molecule type" value="Transcribed_RNA"/>
</dbReference>
<reference evidence="1" key="1">
    <citation type="submission" date="2014-05" db="EMBL/GenBank/DDBJ databases">
        <authorList>
            <person name="Chronopoulou M."/>
        </authorList>
    </citation>
    <scope>NUCLEOTIDE SEQUENCE</scope>
    <source>
        <tissue evidence="1">Whole organism</tissue>
    </source>
</reference>
<organism evidence="1">
    <name type="scientific">Lepeophtheirus salmonis</name>
    <name type="common">Salmon louse</name>
    <name type="synonym">Caligus salmonis</name>
    <dbReference type="NCBI Taxonomy" id="72036"/>
    <lineage>
        <taxon>Eukaryota</taxon>
        <taxon>Metazoa</taxon>
        <taxon>Ecdysozoa</taxon>
        <taxon>Arthropoda</taxon>
        <taxon>Crustacea</taxon>
        <taxon>Multicrustacea</taxon>
        <taxon>Hexanauplia</taxon>
        <taxon>Copepoda</taxon>
        <taxon>Siphonostomatoida</taxon>
        <taxon>Caligidae</taxon>
        <taxon>Lepeophtheirus</taxon>
    </lineage>
</organism>
<proteinExistence type="predicted"/>
<accession>A0A0K2SY92</accession>
<dbReference type="AlphaFoldDB" id="A0A0K2SY92"/>
<evidence type="ECO:0000313" key="1">
    <source>
        <dbReference type="EMBL" id="CDW18495.1"/>
    </source>
</evidence>
<sequence>LITMYLIHLQNQVIYFSSLNKSLNVIQGSNYIIWENKKVRRFKGPEFEVFSPISSHSKINNL</sequence>
<name>A0A0K2SY92_LEPSM</name>
<feature type="non-terminal residue" evidence="1">
    <location>
        <position position="1"/>
    </location>
</feature>
<protein>
    <submittedName>
        <fullName evidence="1">Uncharacterized protein</fullName>
    </submittedName>
</protein>